<keyword evidence="1" id="KW-1133">Transmembrane helix</keyword>
<dbReference type="RefSeq" id="WP_135082534.1">
    <property type="nucleotide sequence ID" value="NZ_SPDV01000001.1"/>
</dbReference>
<name>A0A4Y8ZWA1_9SPHN</name>
<protein>
    <submittedName>
        <fullName evidence="3">DUF2062 domain-containing protein</fullName>
    </submittedName>
</protein>
<dbReference type="PANTHER" id="PTHR40547">
    <property type="entry name" value="SLL0298 PROTEIN"/>
    <property type="match status" value="1"/>
</dbReference>
<dbReference type="Pfam" id="PF09835">
    <property type="entry name" value="DUF2062"/>
    <property type="match status" value="1"/>
</dbReference>
<dbReference type="InterPro" id="IPR018639">
    <property type="entry name" value="DUF2062"/>
</dbReference>
<keyword evidence="1" id="KW-0812">Transmembrane</keyword>
<organism evidence="3 4">
    <name type="scientific">Sphingomonas parva</name>
    <dbReference type="NCBI Taxonomy" id="2555898"/>
    <lineage>
        <taxon>Bacteria</taxon>
        <taxon>Pseudomonadati</taxon>
        <taxon>Pseudomonadota</taxon>
        <taxon>Alphaproteobacteria</taxon>
        <taxon>Sphingomonadales</taxon>
        <taxon>Sphingomonadaceae</taxon>
        <taxon>Sphingomonas</taxon>
    </lineage>
</organism>
<gene>
    <name evidence="3" type="ORF">E2493_00260</name>
</gene>
<reference evidence="3 4" key="1">
    <citation type="submission" date="2019-03" db="EMBL/GenBank/DDBJ databases">
        <title>Genome sequence of Sphingomonas sp. 17J27-24.</title>
        <authorList>
            <person name="Kim M."/>
            <person name="Maeng S."/>
            <person name="Sathiyaraj S."/>
        </authorList>
    </citation>
    <scope>NUCLEOTIDE SEQUENCE [LARGE SCALE GENOMIC DNA]</scope>
    <source>
        <strain evidence="3 4">17J27-24</strain>
    </source>
</reference>
<keyword evidence="1" id="KW-0472">Membrane</keyword>
<dbReference type="OrthoDB" id="7390525at2"/>
<keyword evidence="4" id="KW-1185">Reference proteome</keyword>
<feature type="transmembrane region" description="Helical" evidence="1">
    <location>
        <begin position="51"/>
        <end position="73"/>
    </location>
</feature>
<comment type="caution">
    <text evidence="3">The sequence shown here is derived from an EMBL/GenBank/DDBJ whole genome shotgun (WGS) entry which is preliminary data.</text>
</comment>
<dbReference type="PANTHER" id="PTHR40547:SF1">
    <property type="entry name" value="SLL0298 PROTEIN"/>
    <property type="match status" value="1"/>
</dbReference>
<dbReference type="Proteomes" id="UP000298213">
    <property type="component" value="Unassembled WGS sequence"/>
</dbReference>
<evidence type="ECO:0000313" key="4">
    <source>
        <dbReference type="Proteomes" id="UP000298213"/>
    </source>
</evidence>
<feature type="domain" description="DUF2062" evidence="2">
    <location>
        <begin position="28"/>
        <end position="177"/>
    </location>
</feature>
<feature type="transmembrane region" description="Helical" evidence="1">
    <location>
        <begin position="85"/>
        <end position="107"/>
    </location>
</feature>
<evidence type="ECO:0000256" key="1">
    <source>
        <dbReference type="SAM" id="Phobius"/>
    </source>
</evidence>
<evidence type="ECO:0000259" key="2">
    <source>
        <dbReference type="Pfam" id="PF09835"/>
    </source>
</evidence>
<sequence length="187" mass="20902">MADRSRLARWASNNMPRREDLAESRWIKPFGQRVLHSEFWRFTRRSVPRGVAVGLLVGIFVMIPGLQIVGAALMCVPVRGNIPIAALMTFLSNPLTTPFILLASIFIGNALGFHADPSTFYALYDKGAGPGEWLAWLFSDAAPSLVSGLFVIAFASAVVGYVLTIGIWRWWQGKKWRRRARRRGAEI</sequence>
<accession>A0A4Y8ZWA1</accession>
<feature type="transmembrane region" description="Helical" evidence="1">
    <location>
        <begin position="145"/>
        <end position="171"/>
    </location>
</feature>
<evidence type="ECO:0000313" key="3">
    <source>
        <dbReference type="EMBL" id="TFI60184.1"/>
    </source>
</evidence>
<dbReference type="AlphaFoldDB" id="A0A4Y8ZWA1"/>
<proteinExistence type="predicted"/>
<dbReference type="EMBL" id="SPDV01000001">
    <property type="protein sequence ID" value="TFI60184.1"/>
    <property type="molecule type" value="Genomic_DNA"/>
</dbReference>